<reference evidence="2 3" key="1">
    <citation type="journal article" date="2012" name="Stand. Genomic Sci.">
        <title>Complete genome sequence of Terriglobus saanensis type strain SP1PR4(T), an Acidobacteria from tundra soil.</title>
        <authorList>
            <person name="Rawat S.R."/>
            <person name="Mannisto M.K."/>
            <person name="Starovoytov V."/>
            <person name="Goodwin L."/>
            <person name="Nolan M."/>
            <person name="Hauser L."/>
            <person name="Land M."/>
            <person name="Davenport K.W."/>
            <person name="Woyke T."/>
            <person name="Haggblom M.M."/>
        </authorList>
    </citation>
    <scope>NUCLEOTIDE SEQUENCE</scope>
    <source>
        <strain evidence="3">ATCC BAA-1853 / DSM 23119 / SP1PR4</strain>
    </source>
</reference>
<dbReference type="AlphaFoldDB" id="E8UXP0"/>
<dbReference type="InterPro" id="IPR021125">
    <property type="entry name" value="DUF2127"/>
</dbReference>
<proteinExistence type="predicted"/>
<evidence type="ECO:0000313" key="2">
    <source>
        <dbReference type="EMBL" id="ADV81984.1"/>
    </source>
</evidence>
<feature type="transmembrane region" description="Helical" evidence="1">
    <location>
        <begin position="139"/>
        <end position="158"/>
    </location>
</feature>
<dbReference type="Pfam" id="PF09900">
    <property type="entry name" value="DUF2127"/>
    <property type="match status" value="1"/>
</dbReference>
<keyword evidence="1" id="KW-0812">Transmembrane</keyword>
<sequence>MHTVTMDKPNKEAAHRQDSGLFAIAIFKLGKAALFMAIGFGALHFLHHDLSESLLHLIAALRFDPENHFLSVILDRAELVSHHRLKLISLGTFAYSGLAMTEGVGLMLRKTWAEYLTLWLSVSFLPWESYELIRHVDWWRVGILFSNLVIVVYLVWLLKRKRMPATSQE</sequence>
<evidence type="ECO:0000313" key="3">
    <source>
        <dbReference type="Proteomes" id="UP000006844"/>
    </source>
</evidence>
<evidence type="ECO:0000256" key="1">
    <source>
        <dbReference type="SAM" id="Phobius"/>
    </source>
</evidence>
<feature type="transmembrane region" description="Helical" evidence="1">
    <location>
        <begin position="21"/>
        <end position="46"/>
    </location>
</feature>
<keyword evidence="1" id="KW-1133">Transmembrane helix</keyword>
<accession>E8UXP0</accession>
<organism evidence="2 3">
    <name type="scientific">Terriglobus saanensis (strain ATCC BAA-1853 / DSM 23119 / SP1PR4)</name>
    <dbReference type="NCBI Taxonomy" id="401053"/>
    <lineage>
        <taxon>Bacteria</taxon>
        <taxon>Pseudomonadati</taxon>
        <taxon>Acidobacteriota</taxon>
        <taxon>Terriglobia</taxon>
        <taxon>Terriglobales</taxon>
        <taxon>Acidobacteriaceae</taxon>
        <taxon>Terriglobus</taxon>
    </lineage>
</organism>
<dbReference type="KEGG" id="tsa:AciPR4_1156"/>
<dbReference type="eggNOG" id="COG3305">
    <property type="taxonomic scope" value="Bacteria"/>
</dbReference>
<dbReference type="HOGENOM" id="CLU_113251_0_0_0"/>
<dbReference type="EMBL" id="CP002467">
    <property type="protein sequence ID" value="ADV81984.1"/>
    <property type="molecule type" value="Genomic_DNA"/>
</dbReference>
<dbReference type="RefSeq" id="WP_013567717.1">
    <property type="nucleotide sequence ID" value="NC_014963.1"/>
</dbReference>
<keyword evidence="3" id="KW-1185">Reference proteome</keyword>
<name>E8UXP0_TERSS</name>
<dbReference type="Proteomes" id="UP000006844">
    <property type="component" value="Chromosome"/>
</dbReference>
<gene>
    <name evidence="2" type="ordered locus">AciPR4_1156</name>
</gene>
<protein>
    <recommendedName>
        <fullName evidence="4">DUF2127 domain-containing protein</fullName>
    </recommendedName>
</protein>
<keyword evidence="1" id="KW-0472">Membrane</keyword>
<evidence type="ECO:0008006" key="4">
    <source>
        <dbReference type="Google" id="ProtNLM"/>
    </source>
</evidence>
<dbReference type="STRING" id="401053.AciPR4_1156"/>